<evidence type="ECO:0000256" key="1">
    <source>
        <dbReference type="SAM" id="MobiDB-lite"/>
    </source>
</evidence>
<name>A0A2U3EE42_PURLI</name>
<dbReference type="AlphaFoldDB" id="A0A2U3EE42"/>
<sequence length="208" mass="23050">MDKGGYWPRVGACPYTPRRSIPDFESSETRQRQPRGMVLGITEDMFSTQSGRGVWSSGCTLRVQNHPLLQANLSGHRDEQTDLREVRSGFKHSIELAAIVSSDQAGIRQTVACPRHELSLCALGTTPDGNDSSEKHESIPDMPERQSTEMLSWLILAMPVELPSCDSVSVRWSSSLVVHFVGEERQYYSTGPCQGPNTVPLTVFEVDV</sequence>
<dbReference type="EMBL" id="LCWV01000005">
    <property type="protein sequence ID" value="PWI72785.1"/>
    <property type="molecule type" value="Genomic_DNA"/>
</dbReference>
<accession>A0A2U3EE42</accession>
<feature type="compositionally biased region" description="Basic and acidic residues" evidence="1">
    <location>
        <begin position="132"/>
        <end position="144"/>
    </location>
</feature>
<organism evidence="2 3">
    <name type="scientific">Purpureocillium lilacinum</name>
    <name type="common">Paecilomyces lilacinus</name>
    <dbReference type="NCBI Taxonomy" id="33203"/>
    <lineage>
        <taxon>Eukaryota</taxon>
        <taxon>Fungi</taxon>
        <taxon>Dikarya</taxon>
        <taxon>Ascomycota</taxon>
        <taxon>Pezizomycotina</taxon>
        <taxon>Sordariomycetes</taxon>
        <taxon>Hypocreomycetidae</taxon>
        <taxon>Hypocreales</taxon>
        <taxon>Ophiocordycipitaceae</taxon>
        <taxon>Purpureocillium</taxon>
    </lineage>
</organism>
<proteinExistence type="predicted"/>
<comment type="caution">
    <text evidence="2">The sequence shown here is derived from an EMBL/GenBank/DDBJ whole genome shotgun (WGS) entry which is preliminary data.</text>
</comment>
<evidence type="ECO:0000313" key="2">
    <source>
        <dbReference type="EMBL" id="PWI72785.1"/>
    </source>
</evidence>
<dbReference type="Proteomes" id="UP000245956">
    <property type="component" value="Unassembled WGS sequence"/>
</dbReference>
<gene>
    <name evidence="2" type="ORF">PCL_09800</name>
</gene>
<reference evidence="2 3" key="1">
    <citation type="journal article" date="2016" name="Front. Microbiol.">
        <title>Genome and transcriptome sequences reveal the specific parasitism of the nematophagous Purpureocillium lilacinum 36-1.</title>
        <authorList>
            <person name="Xie J."/>
            <person name="Li S."/>
            <person name="Mo C."/>
            <person name="Xiao X."/>
            <person name="Peng D."/>
            <person name="Wang G."/>
            <person name="Xiao Y."/>
        </authorList>
    </citation>
    <scope>NUCLEOTIDE SEQUENCE [LARGE SCALE GENOMIC DNA]</scope>
    <source>
        <strain evidence="2 3">36-1</strain>
    </source>
</reference>
<evidence type="ECO:0000313" key="3">
    <source>
        <dbReference type="Proteomes" id="UP000245956"/>
    </source>
</evidence>
<protein>
    <submittedName>
        <fullName evidence="2">Uncharacterized protein</fullName>
    </submittedName>
</protein>
<feature type="region of interest" description="Disordered" evidence="1">
    <location>
        <begin position="124"/>
        <end position="144"/>
    </location>
</feature>